<dbReference type="RefSeq" id="WP_083425758.1">
    <property type="nucleotide sequence ID" value="NZ_FORI01000007.1"/>
</dbReference>
<dbReference type="EMBL" id="FORI01000007">
    <property type="protein sequence ID" value="SFI85349.1"/>
    <property type="molecule type" value="Genomic_DNA"/>
</dbReference>
<gene>
    <name evidence="1" type="ORF">SAMN04487775_10750</name>
</gene>
<name>A0A1I3LKM8_9SPIR</name>
<accession>A0A1I3LKM8</accession>
<keyword evidence="2" id="KW-1185">Reference proteome</keyword>
<dbReference type="OrthoDB" id="856045at2"/>
<evidence type="ECO:0000313" key="1">
    <source>
        <dbReference type="EMBL" id="SFI85349.1"/>
    </source>
</evidence>
<proteinExistence type="predicted"/>
<dbReference type="Proteomes" id="UP000182737">
    <property type="component" value="Unassembled WGS sequence"/>
</dbReference>
<sequence>MSNTKMINIAKNFQSSVNIAYDLYDENKIKNFIPTTEALDLFEDIFTSINSNSTKRSRIIIGAYGKGKSHIILEILNILFNKNKKLFNDFLDKLGGKNPGLKEDVINYFDSNKKILPIIISGSSTSLSQSFLSSLYNTLKQNDFADLMPDTNYTAAINTIKKWQTDFPNTYKEFTKLINIKVTDFIERLSQFDSKIYSDFIYLYPQLTSGSEFNPFTGFDIVELYESVNDKLIKSGKGYIGLYVIYDEFSKYLESSITKANINDIKLLQDFAEKCCRSENKQMHLLLISHKEISNYIDELPKEKVDGWKGVSERFSHIILQSDYSQTYEIINTVLKKDPKLWTDFSNKHKNYFEGLKETQTFKRIFANSTSEEISNIIEGCYPLHPVTSYILPRFSEKIAQNERTMFTFLSSNEKNTLPTFIKNIEYSKNNRPVFITPDLLFDYFDNQMRAEPYTSPIKNYYNVSKKILAELEKDSLESKIIKTITLIYCLNQFERLEPTSEVIQCIYADSGYTFNEISKTLEELQNSKNCIYFCRSNNFLQLKEGSKIDITSLIEDKIEKRKNQISDIEIINNLNSEHYLYPVEYNTINEMTRYFEFRFISDTELFETTGTYTFEAGTNADGIIVGIIPTTYQLKEIESKAKQYSQNSTLSVFVLPTKIIQLSKDLRKIDALSQLKEESKNDSILYGELDLIEQDLKEILNNYIRCFTHPEFGESIYYSKGEKQHLFRKAAFTHLLSSLCEEVYTKTPIINNEPLNKNELTAAAKKSRSVLIDAILTSQETDLGITGGQELSFKRSSLCVTNILDENGKSKYFDIDGDKLNKNYKNLFKVINEFIEKAKDKPLTFEPLINKLTNKTYHIGMRKGTIPIFISVALSRIYNNVIIKDQTSELKINSDTICNAVDNPKDYTISIIPWSKDKEIYLSRLENLFADFIIQENNRIGYNYILNGIVEWMRELPKYSKEYTSKTPKEYKDFLALLKTPGMGAQEILFNRSKNIFGSDDYANVVFHKIEQFKCFYDNILNELENELIKTTKIRLAPKQKEGSLCGYGDTFTKSLDTHIEEHRFENHAENLYQVLASCGNNENKLIKTLAVTLTGINTVDWSESTIQIYERQLSEYIDTLKNYKYTNTENESIIKEIPESASSGAYYINFVDDKGKITKRNFNKVTCSKKAGVLETELVNILNEYGQSINENEKRQVLINILEELSK</sequence>
<organism evidence="1 2">
    <name type="scientific">Treponema bryantii</name>
    <dbReference type="NCBI Taxonomy" id="163"/>
    <lineage>
        <taxon>Bacteria</taxon>
        <taxon>Pseudomonadati</taxon>
        <taxon>Spirochaetota</taxon>
        <taxon>Spirochaetia</taxon>
        <taxon>Spirochaetales</taxon>
        <taxon>Treponemataceae</taxon>
        <taxon>Treponema</taxon>
    </lineage>
</organism>
<reference evidence="2" key="1">
    <citation type="submission" date="2016-10" db="EMBL/GenBank/DDBJ databases">
        <authorList>
            <person name="Varghese N."/>
            <person name="Submissions S."/>
        </authorList>
    </citation>
    <scope>NUCLEOTIDE SEQUENCE [LARGE SCALE GENOMIC DNA]</scope>
    <source>
        <strain evidence="2">XBD1002</strain>
    </source>
</reference>
<dbReference type="AlphaFoldDB" id="A0A1I3LKM8"/>
<evidence type="ECO:0000313" key="2">
    <source>
        <dbReference type="Proteomes" id="UP000182737"/>
    </source>
</evidence>
<protein>
    <submittedName>
        <fullName evidence="1">Uncharacterized protein</fullName>
    </submittedName>
</protein>